<dbReference type="EMBL" id="JAUSTY010000006">
    <property type="protein sequence ID" value="MDQ0166013.1"/>
    <property type="molecule type" value="Genomic_DNA"/>
</dbReference>
<dbReference type="Proteomes" id="UP001235840">
    <property type="component" value="Unassembled WGS sequence"/>
</dbReference>
<evidence type="ECO:0000256" key="4">
    <source>
        <dbReference type="ARBA" id="ARBA00023172"/>
    </source>
</evidence>
<evidence type="ECO:0000259" key="6">
    <source>
        <dbReference type="Pfam" id="PF07282"/>
    </source>
</evidence>
<comment type="similarity">
    <text evidence="1">In the C-terminal section; belongs to the transposase 35 family.</text>
</comment>
<protein>
    <submittedName>
        <fullName evidence="7">Transposase</fullName>
    </submittedName>
</protein>
<accession>A0ABT9VYD4</accession>
<keyword evidence="2" id="KW-0815">Transposition</keyword>
<feature type="domain" description="Cas12f1-like TNB" evidence="6">
    <location>
        <begin position="310"/>
        <end position="371"/>
    </location>
</feature>
<keyword evidence="4" id="KW-0233">DNA recombination</keyword>
<evidence type="ECO:0000256" key="2">
    <source>
        <dbReference type="ARBA" id="ARBA00022578"/>
    </source>
</evidence>
<name>A0ABT9VYD4_9BACI</name>
<dbReference type="NCBIfam" id="NF040570">
    <property type="entry name" value="guided_TnpB"/>
    <property type="match status" value="1"/>
</dbReference>
<comment type="caution">
    <text evidence="7">The sequence shown here is derived from an EMBL/GenBank/DDBJ whole genome shotgun (WGS) entry which is preliminary data.</text>
</comment>
<organism evidence="7 8">
    <name type="scientific">Caldalkalibacillus horti</name>
    <dbReference type="NCBI Taxonomy" id="77523"/>
    <lineage>
        <taxon>Bacteria</taxon>
        <taxon>Bacillati</taxon>
        <taxon>Bacillota</taxon>
        <taxon>Bacilli</taxon>
        <taxon>Bacillales</taxon>
        <taxon>Bacillaceae</taxon>
        <taxon>Caldalkalibacillus</taxon>
    </lineage>
</organism>
<evidence type="ECO:0000259" key="5">
    <source>
        <dbReference type="Pfam" id="PF01385"/>
    </source>
</evidence>
<evidence type="ECO:0000313" key="7">
    <source>
        <dbReference type="EMBL" id="MDQ0166013.1"/>
    </source>
</evidence>
<evidence type="ECO:0000313" key="8">
    <source>
        <dbReference type="Proteomes" id="UP001235840"/>
    </source>
</evidence>
<sequence>MLRCLKTNFVASADTIDRLFDCNRVSGQVWNYCVELARAHHVKSGKWITKSELQTATKGLFPIHSQSIQAVCHNYLFSRDAAMKARRKGLKNKYPYKKKKTFNTKWANNGFVLHENGKIELKMGNWKGQRQKPLVIWVGRLPQGEVKEIELIFDRKLMICMSYEDGVGRKENKGQHLAAIDAGEIHTIAAVASNGESVIITGRKMRSIHQLRNKKLAELGRKMSKCQKYSKQWKKYNRAKQYILSKSANQLKDALHKTTKQFVAWCLENKVREVAFGDVEGVGRNTSKRKKKNKKVRRQTTNQKVSNWMFGKLYQYLGYKLDAEGIELNKHDESFTSQQCPCCERRKKVASRHYRCKCGYEQHRDIHGASNFYAKTYYGEIRSLDFELKKTKYLRIA</sequence>
<evidence type="ECO:0000256" key="3">
    <source>
        <dbReference type="ARBA" id="ARBA00023125"/>
    </source>
</evidence>
<dbReference type="Pfam" id="PF07282">
    <property type="entry name" value="Cas12f1-like_TNB"/>
    <property type="match status" value="1"/>
</dbReference>
<dbReference type="RefSeq" id="WP_307393871.1">
    <property type="nucleotide sequence ID" value="NZ_JAUSTY010000006.1"/>
</dbReference>
<feature type="domain" description="Probable transposase IS891/IS1136/IS1341" evidence="5">
    <location>
        <begin position="163"/>
        <end position="279"/>
    </location>
</feature>
<reference evidence="7 8" key="1">
    <citation type="submission" date="2023-07" db="EMBL/GenBank/DDBJ databases">
        <title>Genomic Encyclopedia of Type Strains, Phase IV (KMG-IV): sequencing the most valuable type-strain genomes for metagenomic binning, comparative biology and taxonomic classification.</title>
        <authorList>
            <person name="Goeker M."/>
        </authorList>
    </citation>
    <scope>NUCLEOTIDE SEQUENCE [LARGE SCALE GENOMIC DNA]</scope>
    <source>
        <strain evidence="7 8">DSM 12751</strain>
    </source>
</reference>
<gene>
    <name evidence="7" type="ORF">J2S11_001914</name>
</gene>
<keyword evidence="3" id="KW-0238">DNA-binding</keyword>
<evidence type="ECO:0000256" key="1">
    <source>
        <dbReference type="ARBA" id="ARBA00008761"/>
    </source>
</evidence>
<dbReference type="InterPro" id="IPR001959">
    <property type="entry name" value="Transposase"/>
</dbReference>
<dbReference type="Pfam" id="PF01385">
    <property type="entry name" value="OrfB_IS605"/>
    <property type="match status" value="1"/>
</dbReference>
<keyword evidence="8" id="KW-1185">Reference proteome</keyword>
<dbReference type="NCBIfam" id="TIGR01766">
    <property type="entry name" value="IS200/IS605 family accessory protein TnpB-like domain"/>
    <property type="match status" value="1"/>
</dbReference>
<proteinExistence type="inferred from homology"/>
<dbReference type="InterPro" id="IPR010095">
    <property type="entry name" value="Cas12f1-like_TNB"/>
</dbReference>